<reference evidence="1 2" key="1">
    <citation type="journal article" date="2016" name="Antonie Van Leeuwenhoek">
        <title>Bacillus depressus sp. nov., isolated from soil of a sunflower field.</title>
        <authorList>
            <person name="Wei X."/>
            <person name="Xin D."/>
            <person name="Xin Y."/>
            <person name="Zhang H."/>
            <person name="Wang T."/>
            <person name="Zhang J."/>
        </authorList>
    </citation>
    <scope>NUCLEOTIDE SEQUENCE [LARGE SCALE GENOMIC DNA]</scope>
    <source>
        <strain evidence="1 2">BZ1</strain>
    </source>
</reference>
<keyword evidence="2" id="KW-1185">Reference proteome</keyword>
<dbReference type="SUPFAM" id="SSF116915">
    <property type="entry name" value="Hypothetical protein YqbG"/>
    <property type="match status" value="1"/>
</dbReference>
<sequence length="131" mass="15467">MFITSSEIRDLTSFEEVRELSDTDIKRYIERADAWIRRATSRDFSETENTFIQADMRTATLLLVEYIWYWDNPEPKEEAMSHDEIIRLGSFTVHKESARSGELTGMDELDFILKTYRYKPTVGLFQVLRKG</sequence>
<proteinExistence type="predicted"/>
<gene>
    <name evidence="1" type="ORF">F7731_23570</name>
</gene>
<dbReference type="AlphaFoldDB" id="A0A6L3UXL9"/>
<evidence type="ECO:0000313" key="1">
    <source>
        <dbReference type="EMBL" id="KAB2328935.1"/>
    </source>
</evidence>
<name>A0A6L3UXL9_9BACI</name>
<protein>
    <submittedName>
        <fullName evidence="1">DUF3199 family protein</fullName>
    </submittedName>
</protein>
<accession>A0A6L3UXL9</accession>
<evidence type="ECO:0000313" key="2">
    <source>
        <dbReference type="Proteomes" id="UP000481030"/>
    </source>
</evidence>
<dbReference type="Gene3D" id="1.10.3230.10">
    <property type="entry name" value="YqbG-like"/>
    <property type="match status" value="1"/>
</dbReference>
<dbReference type="InterPro" id="IPR036558">
    <property type="entry name" value="YqbG-like_sf"/>
</dbReference>
<dbReference type="Proteomes" id="UP000481030">
    <property type="component" value="Unassembled WGS sequence"/>
</dbReference>
<comment type="caution">
    <text evidence="1">The sequence shown here is derived from an EMBL/GenBank/DDBJ whole genome shotgun (WGS) entry which is preliminary data.</text>
</comment>
<dbReference type="OrthoDB" id="266913at2"/>
<dbReference type="EMBL" id="WBOS01000022">
    <property type="protein sequence ID" value="KAB2328935.1"/>
    <property type="molecule type" value="Genomic_DNA"/>
</dbReference>
<organism evidence="1 2">
    <name type="scientific">Cytobacillus depressus</name>
    <dbReference type="NCBI Taxonomy" id="1602942"/>
    <lineage>
        <taxon>Bacteria</taxon>
        <taxon>Bacillati</taxon>
        <taxon>Bacillota</taxon>
        <taxon>Bacilli</taxon>
        <taxon>Bacillales</taxon>
        <taxon>Bacillaceae</taxon>
        <taxon>Cytobacillus</taxon>
    </lineage>
</organism>